<dbReference type="EMBL" id="BAAAGE010000006">
    <property type="protein sequence ID" value="GAA0732293.1"/>
    <property type="molecule type" value="Genomic_DNA"/>
</dbReference>
<comment type="caution">
    <text evidence="1">The sequence shown here is derived from an EMBL/GenBank/DDBJ whole genome shotgun (WGS) entry which is preliminary data.</text>
</comment>
<name>A0ABP3UEZ7_9FLAO</name>
<gene>
    <name evidence="1" type="ORF">GCM10009430_45360</name>
</gene>
<proteinExistence type="predicted"/>
<organism evidence="1 2">
    <name type="scientific">Aquimarina litoralis</name>
    <dbReference type="NCBI Taxonomy" id="584605"/>
    <lineage>
        <taxon>Bacteria</taxon>
        <taxon>Pseudomonadati</taxon>
        <taxon>Bacteroidota</taxon>
        <taxon>Flavobacteriia</taxon>
        <taxon>Flavobacteriales</taxon>
        <taxon>Flavobacteriaceae</taxon>
        <taxon>Aquimarina</taxon>
    </lineage>
</organism>
<accession>A0ABP3UEZ7</accession>
<evidence type="ECO:0000313" key="2">
    <source>
        <dbReference type="Proteomes" id="UP001501758"/>
    </source>
</evidence>
<dbReference type="Proteomes" id="UP001501758">
    <property type="component" value="Unassembled WGS sequence"/>
</dbReference>
<sequence>MSFIATQQRWDTFLAKIRDRFYEVLNKTETVLPLLFEATDFETITFQNAWQGIYSQASDLIYKIENTWFDKVERAFLDLDIDYDTSRFIQERNKGFQLQHELQQELKSYEVRIFADAAKNLVSQAKETLSKDFCCTQCQAKLPIRDNFFRSHYTTCDYCQTVNTFEPGTKARNVEHFAINALGEEAALEHYLKYEHLKFQNYLSDRDIFSKDELIIPYRKYIETYLKKRIEVIPDYEERYEKDLSAKMSFIIDYS</sequence>
<dbReference type="RefSeq" id="WP_343914538.1">
    <property type="nucleotide sequence ID" value="NZ_BAAAGE010000006.1"/>
</dbReference>
<protein>
    <submittedName>
        <fullName evidence="1">Uncharacterized protein</fullName>
    </submittedName>
</protein>
<evidence type="ECO:0000313" key="1">
    <source>
        <dbReference type="EMBL" id="GAA0732293.1"/>
    </source>
</evidence>
<keyword evidence="2" id="KW-1185">Reference proteome</keyword>
<reference evidence="2" key="1">
    <citation type="journal article" date="2019" name="Int. J. Syst. Evol. Microbiol.">
        <title>The Global Catalogue of Microorganisms (GCM) 10K type strain sequencing project: providing services to taxonomists for standard genome sequencing and annotation.</title>
        <authorList>
            <consortium name="The Broad Institute Genomics Platform"/>
            <consortium name="The Broad Institute Genome Sequencing Center for Infectious Disease"/>
            <person name="Wu L."/>
            <person name="Ma J."/>
        </authorList>
    </citation>
    <scope>NUCLEOTIDE SEQUENCE [LARGE SCALE GENOMIC DNA]</scope>
    <source>
        <strain evidence="2">JCM 15974</strain>
    </source>
</reference>